<organism evidence="5 6">
    <name type="scientific">Streptomyces mesophilus</name>
    <dbReference type="NCBI Taxonomy" id="1775132"/>
    <lineage>
        <taxon>Bacteria</taxon>
        <taxon>Bacillati</taxon>
        <taxon>Actinomycetota</taxon>
        <taxon>Actinomycetes</taxon>
        <taxon>Kitasatosporales</taxon>
        <taxon>Streptomycetaceae</taxon>
        <taxon>Streptomyces</taxon>
    </lineage>
</organism>
<dbReference type="GO" id="GO:0009003">
    <property type="term" value="F:signal peptidase activity"/>
    <property type="evidence" value="ECO:0007669"/>
    <property type="project" value="UniProtKB-EC"/>
</dbReference>
<dbReference type="EC" id="3.4.21.89" evidence="3"/>
<accession>A0A6G4XG55</accession>
<comment type="caution">
    <text evidence="3">Lacks conserved residue(s) required for the propagation of feature annotation.</text>
</comment>
<dbReference type="Gene3D" id="2.10.109.10">
    <property type="entry name" value="Umud Fragment, subunit A"/>
    <property type="match status" value="1"/>
</dbReference>
<dbReference type="PRINTS" id="PR00727">
    <property type="entry name" value="LEADERPTASE"/>
</dbReference>
<dbReference type="SUPFAM" id="SSF51306">
    <property type="entry name" value="LexA/Signal peptidase"/>
    <property type="match status" value="1"/>
</dbReference>
<comment type="subcellular location">
    <subcellularLocation>
        <location evidence="1">Cell membrane</location>
        <topology evidence="1">Single-pass type II membrane protein</topology>
    </subcellularLocation>
    <subcellularLocation>
        <location evidence="3">Membrane</location>
        <topology evidence="3">Single-pass type II membrane protein</topology>
    </subcellularLocation>
</comment>
<keyword evidence="3" id="KW-0472">Membrane</keyword>
<evidence type="ECO:0000259" key="4">
    <source>
        <dbReference type="Pfam" id="PF10502"/>
    </source>
</evidence>
<keyword evidence="3" id="KW-1133">Transmembrane helix</keyword>
<comment type="caution">
    <text evidence="5">The sequence shown here is derived from an EMBL/GenBank/DDBJ whole genome shotgun (WGS) entry which is preliminary data.</text>
</comment>
<evidence type="ECO:0000313" key="6">
    <source>
        <dbReference type="Proteomes" id="UP000481109"/>
    </source>
</evidence>
<sequence length="220" mass="23159">MYGHRAGRGLRVAAWVLVPVGLVLIAGLAYARMQFEGVTVNSDAMNPTYRQGDTLVVEEVDPGDIRRGDVLLIDVPGRGYQGLTLQRVAGVGGDHVSCREGGQLVRNGKPVDEPYVNFGEPCMGLPYEATVPQGRLFLLGDDRGNARDSREFLDEQSGSVAVSTVRGRVTDGLALPAGLVAAGIGGLVALLVGIGLGIGGYVTGRRAQAPAVPVPPWHMY</sequence>
<evidence type="ECO:0000256" key="3">
    <source>
        <dbReference type="RuleBase" id="RU362042"/>
    </source>
</evidence>
<dbReference type="EMBL" id="JAAKZW010000019">
    <property type="protein sequence ID" value="NGO75704.1"/>
    <property type="molecule type" value="Genomic_DNA"/>
</dbReference>
<dbReference type="PANTHER" id="PTHR43390">
    <property type="entry name" value="SIGNAL PEPTIDASE I"/>
    <property type="match status" value="1"/>
</dbReference>
<feature type="transmembrane region" description="Helical" evidence="3">
    <location>
        <begin position="12"/>
        <end position="31"/>
    </location>
</feature>
<reference evidence="5 6" key="1">
    <citation type="submission" date="2020-02" db="EMBL/GenBank/DDBJ databases">
        <title>Whole-genome analyses of novel actinobacteria.</title>
        <authorList>
            <person name="Sahin N."/>
            <person name="Tokatli A."/>
        </authorList>
    </citation>
    <scope>NUCLEOTIDE SEQUENCE [LARGE SCALE GENOMIC DNA]</scope>
    <source>
        <strain evidence="5 6">YC504</strain>
    </source>
</reference>
<keyword evidence="3" id="KW-0812">Transmembrane</keyword>
<gene>
    <name evidence="5" type="primary">lepB</name>
    <name evidence="5" type="ORF">G6045_08420</name>
</gene>
<dbReference type="CDD" id="cd06462">
    <property type="entry name" value="Peptidase_S24_S26"/>
    <property type="match status" value="1"/>
</dbReference>
<dbReference type="GO" id="GO:0004252">
    <property type="term" value="F:serine-type endopeptidase activity"/>
    <property type="evidence" value="ECO:0007669"/>
    <property type="project" value="InterPro"/>
</dbReference>
<name>A0A6G4XG55_9ACTN</name>
<dbReference type="NCBIfam" id="TIGR02227">
    <property type="entry name" value="sigpep_I_bact"/>
    <property type="match status" value="1"/>
</dbReference>
<dbReference type="InterPro" id="IPR000223">
    <property type="entry name" value="Pept_S26A_signal_pept_1"/>
</dbReference>
<dbReference type="GO" id="GO:0006465">
    <property type="term" value="P:signal peptide processing"/>
    <property type="evidence" value="ECO:0007669"/>
    <property type="project" value="InterPro"/>
</dbReference>
<keyword evidence="3" id="KW-0645">Protease</keyword>
<dbReference type="GO" id="GO:0005886">
    <property type="term" value="C:plasma membrane"/>
    <property type="evidence" value="ECO:0007669"/>
    <property type="project" value="UniProtKB-SubCell"/>
</dbReference>
<proteinExistence type="inferred from homology"/>
<feature type="transmembrane region" description="Helical" evidence="3">
    <location>
        <begin position="173"/>
        <end position="198"/>
    </location>
</feature>
<evidence type="ECO:0000313" key="5">
    <source>
        <dbReference type="EMBL" id="NGO75704.1"/>
    </source>
</evidence>
<dbReference type="AlphaFoldDB" id="A0A6G4XG55"/>
<evidence type="ECO:0000256" key="2">
    <source>
        <dbReference type="ARBA" id="ARBA00009370"/>
    </source>
</evidence>
<dbReference type="Pfam" id="PF10502">
    <property type="entry name" value="Peptidase_S26"/>
    <property type="match status" value="1"/>
</dbReference>
<protein>
    <recommendedName>
        <fullName evidence="3">Signal peptidase I</fullName>
        <ecNumber evidence="3">3.4.21.89</ecNumber>
    </recommendedName>
</protein>
<keyword evidence="6" id="KW-1185">Reference proteome</keyword>
<dbReference type="Proteomes" id="UP000481109">
    <property type="component" value="Unassembled WGS sequence"/>
</dbReference>
<dbReference type="InterPro" id="IPR036286">
    <property type="entry name" value="LexA/Signal_pep-like_sf"/>
</dbReference>
<feature type="domain" description="Peptidase S26" evidence="4">
    <location>
        <begin position="15"/>
        <end position="169"/>
    </location>
</feature>
<comment type="catalytic activity">
    <reaction evidence="3">
        <text>Cleavage of hydrophobic, N-terminal signal or leader sequences from secreted and periplasmic proteins.</text>
        <dbReference type="EC" id="3.4.21.89"/>
    </reaction>
</comment>
<dbReference type="RefSeq" id="WP_165331220.1">
    <property type="nucleotide sequence ID" value="NZ_JAAKZW010000019.1"/>
</dbReference>
<keyword evidence="3 5" id="KW-0378">Hydrolase</keyword>
<comment type="similarity">
    <text evidence="2 3">Belongs to the peptidase S26 family.</text>
</comment>
<evidence type="ECO:0000256" key="1">
    <source>
        <dbReference type="ARBA" id="ARBA00004401"/>
    </source>
</evidence>
<dbReference type="InterPro" id="IPR019533">
    <property type="entry name" value="Peptidase_S26"/>
</dbReference>
<dbReference type="PANTHER" id="PTHR43390:SF1">
    <property type="entry name" value="CHLOROPLAST PROCESSING PEPTIDASE"/>
    <property type="match status" value="1"/>
</dbReference>